<dbReference type="AlphaFoldDB" id="A0A101HP51"/>
<organism evidence="2 3">
    <name type="scientific">Mesotoga prima</name>
    <dbReference type="NCBI Taxonomy" id="1184387"/>
    <lineage>
        <taxon>Bacteria</taxon>
        <taxon>Thermotogati</taxon>
        <taxon>Thermotogota</taxon>
        <taxon>Thermotogae</taxon>
        <taxon>Kosmotogales</taxon>
        <taxon>Kosmotogaceae</taxon>
        <taxon>Mesotoga</taxon>
    </lineage>
</organism>
<name>A0A101HP51_9BACT</name>
<protein>
    <recommendedName>
        <fullName evidence="1">MIP18 family-like domain-containing protein</fullName>
    </recommendedName>
</protein>
<proteinExistence type="predicted"/>
<feature type="domain" description="MIP18 family-like" evidence="1">
    <location>
        <begin position="5"/>
        <end position="78"/>
    </location>
</feature>
<sequence length="100" mass="11121">MSVTKEDVMKALEEVYDLEIGFDIVSLGLVYGVNIQDGKDVRIKMTLTTPMCPLAGLMTEDARRKVSEIEGIGDVKIELTFDPPWTPEMASDDVRKILGM</sequence>
<dbReference type="Proteomes" id="UP000054092">
    <property type="component" value="Unassembled WGS sequence"/>
</dbReference>
<dbReference type="InterPro" id="IPR052339">
    <property type="entry name" value="Fe-S_Maturation_MIP18"/>
</dbReference>
<dbReference type="PATRIC" id="fig|1184387.3.peg.1383"/>
<dbReference type="PANTHER" id="PTHR42831">
    <property type="entry name" value="FE-S PROTEIN MATURATION AUXILIARY FACTOR YITW"/>
    <property type="match status" value="1"/>
</dbReference>
<dbReference type="Pfam" id="PF01883">
    <property type="entry name" value="FeS_assembly_P"/>
    <property type="match status" value="1"/>
</dbReference>
<dbReference type="SUPFAM" id="SSF117916">
    <property type="entry name" value="Fe-S cluster assembly (FSCA) domain-like"/>
    <property type="match status" value="1"/>
</dbReference>
<reference evidence="3" key="1">
    <citation type="journal article" date="2015" name="MBio">
        <title>Genome-Resolved Metagenomic Analysis Reveals Roles for Candidate Phyla and Other Microbial Community Members in Biogeochemical Transformations in Oil Reservoirs.</title>
        <authorList>
            <person name="Hu P."/>
            <person name="Tom L."/>
            <person name="Singh A."/>
            <person name="Thomas B.C."/>
            <person name="Baker B.J."/>
            <person name="Piceno Y.M."/>
            <person name="Andersen G.L."/>
            <person name="Banfield J.F."/>
        </authorList>
    </citation>
    <scope>NUCLEOTIDE SEQUENCE [LARGE SCALE GENOMIC DNA]</scope>
</reference>
<accession>A0A101HP51</accession>
<comment type="caution">
    <text evidence="2">The sequence shown here is derived from an EMBL/GenBank/DDBJ whole genome shotgun (WGS) entry which is preliminary data.</text>
</comment>
<evidence type="ECO:0000259" key="1">
    <source>
        <dbReference type="Pfam" id="PF01883"/>
    </source>
</evidence>
<dbReference type="PANTHER" id="PTHR42831:SF1">
    <property type="entry name" value="FE-S PROTEIN MATURATION AUXILIARY FACTOR YITW"/>
    <property type="match status" value="1"/>
</dbReference>
<dbReference type="InterPro" id="IPR034904">
    <property type="entry name" value="FSCA_dom_sf"/>
</dbReference>
<gene>
    <name evidence="2" type="ORF">XD94_0973</name>
</gene>
<evidence type="ECO:0000313" key="2">
    <source>
        <dbReference type="EMBL" id="KUK80448.1"/>
    </source>
</evidence>
<dbReference type="InterPro" id="IPR002744">
    <property type="entry name" value="MIP18-like"/>
</dbReference>
<dbReference type="Gene3D" id="3.30.300.130">
    <property type="entry name" value="Fe-S cluster assembly (FSCA)"/>
    <property type="match status" value="1"/>
</dbReference>
<evidence type="ECO:0000313" key="3">
    <source>
        <dbReference type="Proteomes" id="UP000054092"/>
    </source>
</evidence>
<dbReference type="EMBL" id="LGGP01000155">
    <property type="protein sequence ID" value="KUK80448.1"/>
    <property type="molecule type" value="Genomic_DNA"/>
</dbReference>